<comment type="caution">
    <text evidence="2">The sequence shown here is derived from an EMBL/GenBank/DDBJ whole genome shotgun (WGS) entry which is preliminary data.</text>
</comment>
<feature type="signal peptide" evidence="1">
    <location>
        <begin position="1"/>
        <end position="20"/>
    </location>
</feature>
<keyword evidence="3" id="KW-1185">Reference proteome</keyword>
<evidence type="ECO:0008006" key="4">
    <source>
        <dbReference type="Google" id="ProtNLM"/>
    </source>
</evidence>
<evidence type="ECO:0000256" key="1">
    <source>
        <dbReference type="SAM" id="SignalP"/>
    </source>
</evidence>
<protein>
    <recommendedName>
        <fullName evidence="4">DUF4864 domain-containing protein</fullName>
    </recommendedName>
</protein>
<dbReference type="Proteomes" id="UP000037178">
    <property type="component" value="Unassembled WGS sequence"/>
</dbReference>
<proteinExistence type="predicted"/>
<feature type="chain" id="PRO_5005318070" description="DUF4864 domain-containing protein" evidence="1">
    <location>
        <begin position="21"/>
        <end position="133"/>
    </location>
</feature>
<sequence>MVRLVIALLLAFFVALPAKAQEDPIQGVISSQIEAFQRDDFATAFTFASPFIQRMFGSSERFGAMVRNGYPMVWRPADVTFSGQEQRGPFTYQVVRIRDAEGQFHYLEYEMLQGENSWQINGVQFIQAPELAA</sequence>
<evidence type="ECO:0000313" key="3">
    <source>
        <dbReference type="Proteomes" id="UP000037178"/>
    </source>
</evidence>
<dbReference type="STRING" id="1675527.AIOL_004023"/>
<dbReference type="AlphaFoldDB" id="A0A0J9E8H1"/>
<organism evidence="2 3">
    <name type="scientific">Candidatus Rhodobacter oscarellae</name>
    <dbReference type="NCBI Taxonomy" id="1675527"/>
    <lineage>
        <taxon>Bacteria</taxon>
        <taxon>Pseudomonadati</taxon>
        <taxon>Pseudomonadota</taxon>
        <taxon>Alphaproteobacteria</taxon>
        <taxon>Rhodobacterales</taxon>
        <taxon>Rhodobacter group</taxon>
        <taxon>Rhodobacter</taxon>
    </lineage>
</organism>
<accession>A0A0J9E8H1</accession>
<dbReference type="Pfam" id="PF16156">
    <property type="entry name" value="DUF4864"/>
    <property type="match status" value="1"/>
</dbReference>
<keyword evidence="1" id="KW-0732">Signal</keyword>
<reference evidence="2 3" key="1">
    <citation type="submission" date="2015-06" db="EMBL/GenBank/DDBJ databases">
        <title>Draft genome sequence of an Alphaproteobacteria species associated to the Mediterranean sponge Oscarella lobularis.</title>
        <authorList>
            <person name="Jourda C."/>
            <person name="Santini S."/>
            <person name="Claverie J.-M."/>
        </authorList>
    </citation>
    <scope>NUCLEOTIDE SEQUENCE [LARGE SCALE GENOMIC DNA]</scope>
    <source>
        <strain evidence="2">IGS</strain>
    </source>
</reference>
<dbReference type="PATRIC" id="fig|1675527.3.peg.4216"/>
<name>A0A0J9E8H1_9RHOB</name>
<dbReference type="RefSeq" id="WP_049644580.1">
    <property type="nucleotide sequence ID" value="NZ_LFTY01000002.1"/>
</dbReference>
<dbReference type="EMBL" id="LFTY01000002">
    <property type="protein sequence ID" value="KMW59042.1"/>
    <property type="molecule type" value="Genomic_DNA"/>
</dbReference>
<evidence type="ECO:0000313" key="2">
    <source>
        <dbReference type="EMBL" id="KMW59042.1"/>
    </source>
</evidence>
<dbReference type="InterPro" id="IPR032347">
    <property type="entry name" value="DUF4864"/>
</dbReference>
<gene>
    <name evidence="2" type="ORF">AIOL_004023</name>
</gene>
<dbReference type="OrthoDB" id="9130422at2"/>